<feature type="region of interest" description="Disordered" evidence="1">
    <location>
        <begin position="1"/>
        <end position="37"/>
    </location>
</feature>
<dbReference type="GeneID" id="77727017"/>
<evidence type="ECO:0000313" key="2">
    <source>
        <dbReference type="EMBL" id="KAI9639286.1"/>
    </source>
</evidence>
<dbReference type="EMBL" id="JAKWFO010000001">
    <property type="protein sequence ID" value="KAI9639286.1"/>
    <property type="molecule type" value="Genomic_DNA"/>
</dbReference>
<dbReference type="RefSeq" id="XP_052949063.1">
    <property type="nucleotide sequence ID" value="XM_053087812.1"/>
</dbReference>
<comment type="caution">
    <text evidence="2">The sequence shown here is derived from an EMBL/GenBank/DDBJ whole genome shotgun (WGS) entry which is preliminary data.</text>
</comment>
<protein>
    <recommendedName>
        <fullName evidence="4">F-box domain-containing protein</fullName>
    </recommendedName>
</protein>
<evidence type="ECO:0000256" key="1">
    <source>
        <dbReference type="SAM" id="MobiDB-lite"/>
    </source>
</evidence>
<dbReference type="AlphaFoldDB" id="A0AA38LYM0"/>
<reference evidence="2" key="1">
    <citation type="journal article" date="2022" name="G3 (Bethesda)">
        <title>High quality genome of the basidiomycete yeast Dioszegia hungarica PDD-24b-2 isolated from cloud water.</title>
        <authorList>
            <person name="Jarrige D."/>
            <person name="Haridas S."/>
            <person name="Bleykasten-Grosshans C."/>
            <person name="Joly M."/>
            <person name="Nadalig T."/>
            <person name="Sancelme M."/>
            <person name="Vuilleumier S."/>
            <person name="Grigoriev I.V."/>
            <person name="Amato P."/>
            <person name="Bringel F."/>
        </authorList>
    </citation>
    <scope>NUCLEOTIDE SEQUENCE</scope>
    <source>
        <strain evidence="2">PDD-24b-2</strain>
    </source>
</reference>
<proteinExistence type="predicted"/>
<evidence type="ECO:0008006" key="4">
    <source>
        <dbReference type="Google" id="ProtNLM"/>
    </source>
</evidence>
<evidence type="ECO:0000313" key="3">
    <source>
        <dbReference type="Proteomes" id="UP001164286"/>
    </source>
</evidence>
<dbReference type="Proteomes" id="UP001164286">
    <property type="component" value="Unassembled WGS sequence"/>
</dbReference>
<name>A0AA38LYM0_9TREE</name>
<accession>A0AA38LYM0</accession>
<keyword evidence="3" id="KW-1185">Reference proteome</keyword>
<organism evidence="2 3">
    <name type="scientific">Dioszegia hungarica</name>
    <dbReference type="NCBI Taxonomy" id="4972"/>
    <lineage>
        <taxon>Eukaryota</taxon>
        <taxon>Fungi</taxon>
        <taxon>Dikarya</taxon>
        <taxon>Basidiomycota</taxon>
        <taxon>Agaricomycotina</taxon>
        <taxon>Tremellomycetes</taxon>
        <taxon>Tremellales</taxon>
        <taxon>Bulleribasidiaceae</taxon>
        <taxon>Dioszegia</taxon>
    </lineage>
</organism>
<gene>
    <name evidence="2" type="ORF">MKK02DRAFT_29383</name>
</gene>
<sequence length="454" mass="50626">MPTLDRAELPTKRKETRKVRSPSSSLEPEFCPEPTSFPQNPHLPENVIYEIATYATDKTIWRMMACTRSMREAAERALQPYLREKVITVNPPWLSDEKLFAWAYQGDTLYAVNNRFDRHLAAYPPTLVHLHSAVIEVRDDDEEAGWKQLERVGPQLERLERHLSDRYTRTLALRPRYGMRNRTSVVLGIVTSSTVSKRFRSPGAVIGSPHIALYIWTEWLPSTPSLRRLTIRTPPVLSVPTSWVVSKPAFGANTPLCTHINSLALDEISSRDFVQALPEMKRLSVDSVCFQNISNLVLERLEAEGERGALSGYPLLDTLIDSGIGGSTEPSFASSDSWVDRRLNGNGTGCIMPATSPTQTDPFELYNTSTLVAFFDFYPSLQLAQWLIAFPSDPFSADLQTSPISSACGLPGRPVGSQHLSADGPSAVSTWYGRRGHLDGRGEVRGEVRRRVAG</sequence>
<feature type="compositionally biased region" description="Basic and acidic residues" evidence="1">
    <location>
        <begin position="1"/>
        <end position="13"/>
    </location>
</feature>